<feature type="transmembrane region" description="Helical" evidence="1">
    <location>
        <begin position="31"/>
        <end position="51"/>
    </location>
</feature>
<dbReference type="RefSeq" id="WP_220333950.1">
    <property type="nucleotide sequence ID" value="NZ_JAEUAK010000003.1"/>
</dbReference>
<evidence type="ECO:0000259" key="2">
    <source>
        <dbReference type="Pfam" id="PF12801"/>
    </source>
</evidence>
<comment type="caution">
    <text evidence="3">The sequence shown here is derived from an EMBL/GenBank/DDBJ whole genome shotgun (WGS) entry which is preliminary data.</text>
</comment>
<feature type="domain" description="4Fe-4S ferredoxin-type" evidence="2">
    <location>
        <begin position="67"/>
        <end position="104"/>
    </location>
</feature>
<feature type="transmembrane region" description="Helical" evidence="1">
    <location>
        <begin position="264"/>
        <end position="282"/>
    </location>
</feature>
<feature type="domain" description="4Fe-4S ferredoxin-type" evidence="2">
    <location>
        <begin position="152"/>
        <end position="186"/>
    </location>
</feature>
<organism evidence="3 4">
    <name type="scientific">Rhizobium mesosinicum</name>
    <dbReference type="NCBI Taxonomy" id="335017"/>
    <lineage>
        <taxon>Bacteria</taxon>
        <taxon>Pseudomonadati</taxon>
        <taxon>Pseudomonadota</taxon>
        <taxon>Alphaproteobacteria</taxon>
        <taxon>Hyphomicrobiales</taxon>
        <taxon>Rhizobiaceae</taxon>
        <taxon>Rhizobium/Agrobacterium group</taxon>
        <taxon>Rhizobium</taxon>
    </lineage>
</organism>
<sequence length="461" mass="50411">MTSSLRAAPALVATFGDVLLRHQAAIRRLQWAMVALYVVLLTVPLLLPLPTHTDYAWNNVVRFAQFVFWGVWWPFIILATALVGRFWCGILCPEGALSEFASQHGAGRAIPGWMKWSGWPVVSFVSTTVYGQLTSIYQYPKPAALLLGGSTFAAIVIGARYGKAKRVWCRFLCPVNGVFATVSKIAPLHFRVDPDSWRPGNQQQGRSSAVNCAPLIPIKTMQGAAACHMCGRCSGYRGAIRLSWRNPASDIVHGSGRLATMGETVLIVPVLLGLVPAALHWSDSGLFQMIRLWLVERCLDLHLIWPLSLRLPWWVLTDYPLENDVMTLVDAVALLILLSVSVVAATIVFGIPLAACVRILRMRERPLHHLTQALIPLAAACLFSGLLSLTVSQLRSDGVVIPCLDLFRGSLVLAAAAWSAVLVLRIGALYNGRLAARMGATFIMFLPIAAFSIIWIVAFLG</sequence>
<feature type="transmembrane region" description="Helical" evidence="1">
    <location>
        <begin position="331"/>
        <end position="360"/>
    </location>
</feature>
<dbReference type="SUPFAM" id="SSF54862">
    <property type="entry name" value="4Fe-4S ferredoxins"/>
    <property type="match status" value="1"/>
</dbReference>
<feature type="transmembrane region" description="Helical" evidence="1">
    <location>
        <begin position="372"/>
        <end position="391"/>
    </location>
</feature>
<feature type="transmembrane region" description="Helical" evidence="1">
    <location>
        <begin position="113"/>
        <end position="131"/>
    </location>
</feature>
<proteinExistence type="predicted"/>
<evidence type="ECO:0000313" key="4">
    <source>
        <dbReference type="Proteomes" id="UP000717752"/>
    </source>
</evidence>
<keyword evidence="4" id="KW-1185">Reference proteome</keyword>
<keyword evidence="1" id="KW-0812">Transmembrane</keyword>
<protein>
    <submittedName>
        <fullName evidence="3">4Fe-4S binding protein</fullName>
    </submittedName>
</protein>
<reference evidence="3 4" key="1">
    <citation type="journal article" date="2021" name="MBio">
        <title>Poor Competitiveness of Bradyrhizobium in Pigeon Pea Root Colonization in Indian Soils.</title>
        <authorList>
            <person name="Chalasani D."/>
            <person name="Basu A."/>
            <person name="Pullabhotla S.V.S.R.N."/>
            <person name="Jorrin B."/>
            <person name="Neal A.L."/>
            <person name="Poole P.S."/>
            <person name="Podile A.R."/>
            <person name="Tkacz A."/>
        </authorList>
    </citation>
    <scope>NUCLEOTIDE SEQUENCE [LARGE SCALE GENOMIC DNA]</scope>
    <source>
        <strain evidence="3 4">HU56</strain>
    </source>
</reference>
<dbReference type="Pfam" id="PF12801">
    <property type="entry name" value="Fer4_5"/>
    <property type="match status" value="2"/>
</dbReference>
<dbReference type="EMBL" id="JAEUAK010000003">
    <property type="protein sequence ID" value="MBW9052510.1"/>
    <property type="molecule type" value="Genomic_DNA"/>
</dbReference>
<feature type="transmembrane region" description="Helical" evidence="1">
    <location>
        <begin position="411"/>
        <end position="430"/>
    </location>
</feature>
<feature type="transmembrane region" description="Helical" evidence="1">
    <location>
        <begin position="143"/>
        <end position="162"/>
    </location>
</feature>
<accession>A0ABS7GT09</accession>
<feature type="transmembrane region" description="Helical" evidence="1">
    <location>
        <begin position="71"/>
        <end position="92"/>
    </location>
</feature>
<evidence type="ECO:0000256" key="1">
    <source>
        <dbReference type="SAM" id="Phobius"/>
    </source>
</evidence>
<name>A0ABS7GT09_9HYPH</name>
<dbReference type="InterPro" id="IPR017896">
    <property type="entry name" value="4Fe4S_Fe-S-bd"/>
</dbReference>
<feature type="transmembrane region" description="Helical" evidence="1">
    <location>
        <begin position="442"/>
        <end position="460"/>
    </location>
</feature>
<keyword evidence="1" id="KW-1133">Transmembrane helix</keyword>
<dbReference type="Proteomes" id="UP000717752">
    <property type="component" value="Unassembled WGS sequence"/>
</dbReference>
<evidence type="ECO:0000313" key="3">
    <source>
        <dbReference type="EMBL" id="MBW9052510.1"/>
    </source>
</evidence>
<keyword evidence="1" id="KW-0472">Membrane</keyword>
<gene>
    <name evidence="3" type="ORF">JNB85_08820</name>
</gene>